<sequence>MTNKSKKTIGRVDKADFPELGLNEIAIKIDTGAYTSSIHCEDIHEENGVLYCNFLDKEHPDYDHKPLVFKEFNTIKVRSSNGIAQKRYEIKSTLKIFGKVYKISLSLSDRKEMKFPVLIGRKFLNGKFIVDPQLKDISFNVQEQ</sequence>
<accession>A0ABQ3BRA9</accession>
<evidence type="ECO:0000313" key="2">
    <source>
        <dbReference type="EMBL" id="GGZ55059.1"/>
    </source>
</evidence>
<evidence type="ECO:0000313" key="3">
    <source>
        <dbReference type="Proteomes" id="UP000615593"/>
    </source>
</evidence>
<reference evidence="3" key="1">
    <citation type="journal article" date="2019" name="Int. J. Syst. Evol. Microbiol.">
        <title>The Global Catalogue of Microorganisms (GCM) 10K type strain sequencing project: providing services to taxonomists for standard genome sequencing and annotation.</title>
        <authorList>
            <consortium name="The Broad Institute Genomics Platform"/>
            <consortium name="The Broad Institute Genome Sequencing Center for Infectious Disease"/>
            <person name="Wu L."/>
            <person name="Ma J."/>
        </authorList>
    </citation>
    <scope>NUCLEOTIDE SEQUENCE [LARGE SCALE GENOMIC DNA]</scope>
    <source>
        <strain evidence="3">KCTC 12708</strain>
    </source>
</reference>
<dbReference type="Pfam" id="PF05618">
    <property type="entry name" value="Zn_protease"/>
    <property type="match status" value="1"/>
</dbReference>
<protein>
    <submittedName>
        <fullName evidence="2">Ribosomal protein S6 modification protein</fullName>
    </submittedName>
</protein>
<dbReference type="InterPro" id="IPR021109">
    <property type="entry name" value="Peptidase_aspartic_dom_sf"/>
</dbReference>
<evidence type="ECO:0000259" key="1">
    <source>
        <dbReference type="Pfam" id="PF05618"/>
    </source>
</evidence>
<gene>
    <name evidence="2" type="ORF">GCM10008088_15780</name>
</gene>
<dbReference type="PANTHER" id="PTHR38037">
    <property type="entry name" value="ZN_PROTEASE DOMAIN-CONTAINING PROTEIN"/>
    <property type="match status" value="1"/>
</dbReference>
<dbReference type="InterPro" id="IPR008503">
    <property type="entry name" value="Asp_endopeptidase"/>
</dbReference>
<dbReference type="EMBL" id="BMWY01000004">
    <property type="protein sequence ID" value="GGZ55059.1"/>
    <property type="molecule type" value="Genomic_DNA"/>
</dbReference>
<dbReference type="GeneID" id="94369242"/>
<organism evidence="2 3">
    <name type="scientific">Mesonia mobilis</name>
    <dbReference type="NCBI Taxonomy" id="369791"/>
    <lineage>
        <taxon>Bacteria</taxon>
        <taxon>Pseudomonadati</taxon>
        <taxon>Bacteroidota</taxon>
        <taxon>Flavobacteriia</taxon>
        <taxon>Flavobacteriales</taxon>
        <taxon>Flavobacteriaceae</taxon>
        <taxon>Mesonia</taxon>
    </lineage>
</organism>
<keyword evidence="3" id="KW-1185">Reference proteome</keyword>
<name>A0ABQ3BRA9_9FLAO</name>
<dbReference type="RefSeq" id="WP_027885074.1">
    <property type="nucleotide sequence ID" value="NZ_BMWY01000004.1"/>
</dbReference>
<dbReference type="SUPFAM" id="SSF50630">
    <property type="entry name" value="Acid proteases"/>
    <property type="match status" value="1"/>
</dbReference>
<comment type="caution">
    <text evidence="2">The sequence shown here is derived from an EMBL/GenBank/DDBJ whole genome shotgun (WGS) entry which is preliminary data.</text>
</comment>
<proteinExistence type="predicted"/>
<dbReference type="Proteomes" id="UP000615593">
    <property type="component" value="Unassembled WGS sequence"/>
</dbReference>
<feature type="domain" description="Retropepsin-like aspartic endopeptidase" evidence="1">
    <location>
        <begin position="10"/>
        <end position="137"/>
    </location>
</feature>
<dbReference type="PANTHER" id="PTHR38037:SF2">
    <property type="entry name" value="ATP-DEPENDENT ZINC PROTEASE DOMAIN-CONTAINING PROTEIN-RELATED"/>
    <property type="match status" value="1"/>
</dbReference>
<dbReference type="Gene3D" id="2.40.70.10">
    <property type="entry name" value="Acid Proteases"/>
    <property type="match status" value="1"/>
</dbReference>